<name>A0ABU0Y107_9BURK</name>
<dbReference type="Proteomes" id="UP001237592">
    <property type="component" value="Unassembled WGS sequence"/>
</dbReference>
<protein>
    <submittedName>
        <fullName evidence="1">Uncharacterized protein</fullName>
    </submittedName>
</protein>
<accession>A0ABU0Y107</accession>
<proteinExistence type="predicted"/>
<comment type="caution">
    <text evidence="1">The sequence shown here is derived from an EMBL/GenBank/DDBJ whole genome shotgun (WGS) entry which is preliminary data.</text>
</comment>
<gene>
    <name evidence="1" type="ORF">RB624_26725</name>
</gene>
<dbReference type="RefSeq" id="WP_162483243.1">
    <property type="nucleotide sequence ID" value="NZ_CP049828.1"/>
</dbReference>
<evidence type="ECO:0000313" key="1">
    <source>
        <dbReference type="EMBL" id="MDQ4629494.1"/>
    </source>
</evidence>
<reference evidence="1 2" key="1">
    <citation type="submission" date="2023-08" db="EMBL/GenBank/DDBJ databases">
        <title>Draft genome sequence of Janthinobacterium lividum.</title>
        <authorList>
            <person name="Chun B.H."/>
            <person name="Lee Y."/>
        </authorList>
    </citation>
    <scope>NUCLEOTIDE SEQUENCE [LARGE SCALE GENOMIC DNA]</scope>
    <source>
        <strain evidence="1 2">AMJK</strain>
    </source>
</reference>
<dbReference type="EMBL" id="JAVFKP010000009">
    <property type="protein sequence ID" value="MDQ4629494.1"/>
    <property type="molecule type" value="Genomic_DNA"/>
</dbReference>
<sequence>MRSTTLDKNANEKIAAAVMLNTPAIVVASKMDIRTGSMIFLPQNGAGSLAPAMLASGLMNALLSIV</sequence>
<keyword evidence="2" id="KW-1185">Reference proteome</keyword>
<organism evidence="1 2">
    <name type="scientific">Janthinobacterium lividum</name>
    <dbReference type="NCBI Taxonomy" id="29581"/>
    <lineage>
        <taxon>Bacteria</taxon>
        <taxon>Pseudomonadati</taxon>
        <taxon>Pseudomonadota</taxon>
        <taxon>Betaproteobacteria</taxon>
        <taxon>Burkholderiales</taxon>
        <taxon>Oxalobacteraceae</taxon>
        <taxon>Janthinobacterium</taxon>
    </lineage>
</organism>
<evidence type="ECO:0000313" key="2">
    <source>
        <dbReference type="Proteomes" id="UP001237592"/>
    </source>
</evidence>